<evidence type="ECO:0000313" key="2">
    <source>
        <dbReference type="Proteomes" id="UP000005426"/>
    </source>
</evidence>
<proteinExistence type="predicted"/>
<dbReference type="GeneID" id="25782027"/>
<dbReference type="HOGENOM" id="CLU_2236958_0_0_1"/>
<organism evidence="1 2">
    <name type="scientific">Hypocrea atroviridis (strain ATCC 20476 / IMI 206040)</name>
    <name type="common">Trichoderma atroviride</name>
    <dbReference type="NCBI Taxonomy" id="452589"/>
    <lineage>
        <taxon>Eukaryota</taxon>
        <taxon>Fungi</taxon>
        <taxon>Dikarya</taxon>
        <taxon>Ascomycota</taxon>
        <taxon>Pezizomycotina</taxon>
        <taxon>Sordariomycetes</taxon>
        <taxon>Hypocreomycetidae</taxon>
        <taxon>Hypocreales</taxon>
        <taxon>Hypocreaceae</taxon>
        <taxon>Trichoderma</taxon>
    </lineage>
</organism>
<dbReference type="EMBL" id="ABDG02000027">
    <property type="protein sequence ID" value="EHK40702.1"/>
    <property type="molecule type" value="Genomic_DNA"/>
</dbReference>
<keyword evidence="2" id="KW-1185">Reference proteome</keyword>
<accession>G9P6X7</accession>
<gene>
    <name evidence="1" type="ORF">TRIATDRAFT_301504</name>
</gene>
<dbReference type="RefSeq" id="XP_013939158.1">
    <property type="nucleotide sequence ID" value="XM_014083683.1"/>
</dbReference>
<comment type="caution">
    <text evidence="1">The sequence shown here is derived from an EMBL/GenBank/DDBJ whole genome shotgun (WGS) entry which is preliminary data.</text>
</comment>
<dbReference type="AlphaFoldDB" id="G9P6X7"/>
<dbReference type="Proteomes" id="UP000005426">
    <property type="component" value="Unassembled WGS sequence"/>
</dbReference>
<protein>
    <submittedName>
        <fullName evidence="1">Uncharacterized protein</fullName>
    </submittedName>
</protein>
<name>G9P6X7_HYPAI</name>
<dbReference type="KEGG" id="tatv:25782027"/>
<reference evidence="1 2" key="1">
    <citation type="journal article" date="2011" name="Genome Biol.">
        <title>Comparative genome sequence analysis underscores mycoparasitism as the ancestral life style of Trichoderma.</title>
        <authorList>
            <person name="Kubicek C.P."/>
            <person name="Herrera-Estrella A."/>
            <person name="Seidl-Seiboth V."/>
            <person name="Martinez D.A."/>
            <person name="Druzhinina I.S."/>
            <person name="Thon M."/>
            <person name="Zeilinger S."/>
            <person name="Casas-Flores S."/>
            <person name="Horwitz B.A."/>
            <person name="Mukherjee P.K."/>
            <person name="Mukherjee M."/>
            <person name="Kredics L."/>
            <person name="Alcaraz L.D."/>
            <person name="Aerts A."/>
            <person name="Antal Z."/>
            <person name="Atanasova L."/>
            <person name="Cervantes-Badillo M.G."/>
            <person name="Challacombe J."/>
            <person name="Chertkov O."/>
            <person name="McCluskey K."/>
            <person name="Coulpier F."/>
            <person name="Deshpande N."/>
            <person name="von Doehren H."/>
            <person name="Ebbole D.J."/>
            <person name="Esquivel-Naranjo E.U."/>
            <person name="Fekete E."/>
            <person name="Flipphi M."/>
            <person name="Glaser F."/>
            <person name="Gomez-Rodriguez E.Y."/>
            <person name="Gruber S."/>
            <person name="Han C."/>
            <person name="Henrissat B."/>
            <person name="Hermosa R."/>
            <person name="Hernandez-Onate M."/>
            <person name="Karaffa L."/>
            <person name="Kosti I."/>
            <person name="Le Crom S."/>
            <person name="Lindquist E."/>
            <person name="Lucas S."/>
            <person name="Luebeck M."/>
            <person name="Luebeck P.S."/>
            <person name="Margeot A."/>
            <person name="Metz B."/>
            <person name="Misra M."/>
            <person name="Nevalainen H."/>
            <person name="Omann M."/>
            <person name="Packer N."/>
            <person name="Perrone G."/>
            <person name="Uresti-Rivera E.E."/>
            <person name="Salamov A."/>
            <person name="Schmoll M."/>
            <person name="Seiboth B."/>
            <person name="Shapiro H."/>
            <person name="Sukno S."/>
            <person name="Tamayo-Ramos J.A."/>
            <person name="Tisch D."/>
            <person name="Wiest A."/>
            <person name="Wilkinson H.H."/>
            <person name="Zhang M."/>
            <person name="Coutinho P.M."/>
            <person name="Kenerley C.M."/>
            <person name="Monte E."/>
            <person name="Baker S.E."/>
            <person name="Grigoriev I.V."/>
        </authorList>
    </citation>
    <scope>NUCLEOTIDE SEQUENCE [LARGE SCALE GENOMIC DNA]</scope>
    <source>
        <strain evidence="2">ATCC 20476 / IMI 206040</strain>
    </source>
</reference>
<evidence type="ECO:0000313" key="1">
    <source>
        <dbReference type="EMBL" id="EHK40702.1"/>
    </source>
</evidence>
<sequence length="105" mass="11564">MKTRDEPQMRLAVGSRMASAQAVIVNVDLVSCLISLPRRNLLGPEPAIQLAEWLSMEVKHGHSTPLLAAPLPARMMCPSSYGIGVGQEVKNSIQCEWVSFKLFCR</sequence>